<feature type="transmembrane region" description="Helical" evidence="1">
    <location>
        <begin position="146"/>
        <end position="168"/>
    </location>
</feature>
<feature type="transmembrane region" description="Helical" evidence="1">
    <location>
        <begin position="528"/>
        <end position="546"/>
    </location>
</feature>
<feature type="transmembrane region" description="Helical" evidence="1">
    <location>
        <begin position="567"/>
        <end position="588"/>
    </location>
</feature>
<keyword evidence="1" id="KW-1133">Transmembrane helix</keyword>
<accession>A0A0S2F8X4</accession>
<dbReference type="Proteomes" id="UP000060787">
    <property type="component" value="Chromosome"/>
</dbReference>
<dbReference type="RefSeq" id="WP_057917432.1">
    <property type="nucleotide sequence ID" value="NZ_CP011129.1"/>
</dbReference>
<keyword evidence="1" id="KW-0812">Transmembrane</keyword>
<dbReference type="PATRIC" id="fig|84531.8.peg.1864"/>
<feature type="domain" description="Peptidase M1 membrane alanine aminopeptidase" evidence="2">
    <location>
        <begin position="866"/>
        <end position="1046"/>
    </location>
</feature>
<feature type="transmembrane region" description="Helical" evidence="1">
    <location>
        <begin position="410"/>
        <end position="431"/>
    </location>
</feature>
<feature type="transmembrane region" description="Helical" evidence="1">
    <location>
        <begin position="474"/>
        <end position="495"/>
    </location>
</feature>
<dbReference type="InterPro" id="IPR027268">
    <property type="entry name" value="Peptidase_M4/M1_CTD_sf"/>
</dbReference>
<feature type="transmembrane region" description="Helical" evidence="1">
    <location>
        <begin position="443"/>
        <end position="467"/>
    </location>
</feature>
<feature type="transmembrane region" description="Helical" evidence="1">
    <location>
        <begin position="244"/>
        <end position="261"/>
    </location>
</feature>
<keyword evidence="4" id="KW-1185">Reference proteome</keyword>
<dbReference type="EMBL" id="CP011129">
    <property type="protein sequence ID" value="ALN79990.1"/>
    <property type="molecule type" value="Genomic_DNA"/>
</dbReference>
<dbReference type="eggNOG" id="COG1277">
    <property type="taxonomic scope" value="Bacteria"/>
</dbReference>
<dbReference type="GO" id="GO:0008237">
    <property type="term" value="F:metallopeptidase activity"/>
    <property type="evidence" value="ECO:0007669"/>
    <property type="project" value="InterPro"/>
</dbReference>
<dbReference type="GO" id="GO:0008270">
    <property type="term" value="F:zinc ion binding"/>
    <property type="evidence" value="ECO:0007669"/>
    <property type="project" value="InterPro"/>
</dbReference>
<feature type="transmembrane region" description="Helical" evidence="1">
    <location>
        <begin position="324"/>
        <end position="347"/>
    </location>
</feature>
<evidence type="ECO:0000313" key="3">
    <source>
        <dbReference type="EMBL" id="ALN79990.1"/>
    </source>
</evidence>
<feature type="transmembrane region" description="Helical" evidence="1">
    <location>
        <begin position="367"/>
        <end position="384"/>
    </location>
</feature>
<dbReference type="InterPro" id="IPR014782">
    <property type="entry name" value="Peptidase_M1_dom"/>
</dbReference>
<name>A0A0S2F8X4_LYSAN</name>
<feature type="transmembrane region" description="Helical" evidence="1">
    <location>
        <begin position="62"/>
        <end position="80"/>
    </location>
</feature>
<feature type="transmembrane region" description="Helical" evidence="1">
    <location>
        <begin position="175"/>
        <end position="192"/>
    </location>
</feature>
<dbReference type="KEGG" id="lab:LA76x_1838"/>
<dbReference type="STRING" id="84531.LA76x_1838"/>
<protein>
    <submittedName>
        <fullName evidence="3">Peptidase M1 family protein</fullName>
    </submittedName>
</protein>
<gene>
    <name evidence="3" type="ORF">LA76x_1838</name>
</gene>
<organism evidence="3 4">
    <name type="scientific">Lysobacter antibioticus</name>
    <dbReference type="NCBI Taxonomy" id="84531"/>
    <lineage>
        <taxon>Bacteria</taxon>
        <taxon>Pseudomonadati</taxon>
        <taxon>Pseudomonadota</taxon>
        <taxon>Gammaproteobacteria</taxon>
        <taxon>Lysobacterales</taxon>
        <taxon>Lysobacteraceae</taxon>
        <taxon>Lysobacter</taxon>
    </lineage>
</organism>
<evidence type="ECO:0000256" key="1">
    <source>
        <dbReference type="SAM" id="Phobius"/>
    </source>
</evidence>
<keyword evidence="1" id="KW-0472">Membrane</keyword>
<dbReference type="AlphaFoldDB" id="A0A0S2F8X4"/>
<dbReference type="Gene3D" id="1.10.390.10">
    <property type="entry name" value="Neutral Protease Domain 2"/>
    <property type="match status" value="1"/>
</dbReference>
<feature type="transmembrane region" description="Helical" evidence="1">
    <location>
        <begin position="101"/>
        <end position="126"/>
    </location>
</feature>
<evidence type="ECO:0000313" key="4">
    <source>
        <dbReference type="Proteomes" id="UP000060787"/>
    </source>
</evidence>
<dbReference type="Pfam" id="PF01433">
    <property type="entry name" value="Peptidase_M1"/>
    <property type="match status" value="1"/>
</dbReference>
<dbReference type="SUPFAM" id="SSF55486">
    <property type="entry name" value="Metalloproteases ('zincins'), catalytic domain"/>
    <property type="match status" value="1"/>
</dbReference>
<dbReference type="eggNOG" id="COG0308">
    <property type="taxonomic scope" value="Bacteria"/>
</dbReference>
<proteinExistence type="predicted"/>
<sequence>MIAEFFRFELRQQLRAPLLWLISLLFGLLAFAMTSSDAVQIGGAIGNVNRNAPSTVIMALSYFSLLGLFAIASFIAGALLRDFELGTADLFFSSPMRKRDFLIGRFSAALVACLLVFAMVAAGLMIAPLMPWIDPERLGPFSLMPYLWGLCVVVLPNLLFVGALLALLAVTARNLLVVYLGVIAFFILYRVGRGLATDLDNEWLAVMVDPFGITALRRTLRYWSSAELNTAIPTLDRFLLANRLVWSGIGLILAATAFVLFKPQRSATGKGWFRRKKRSAPVATTPSAVVAPRVKPVFGTGTGTAVAQFLHALRFDTVGVLKSVPFLIMLAFAVANLLGSAGAMRSLFGTETYPTTSVMIGALQDTFGFMVVFIVMFYAGDLVFKERAVKLAEVTDAMPVPNWVPLLSKAATLVLVVVIFQAIGSLGAIGYQLAKGYHQLEPLLYAKALLLDSIPFVLMGGLALVLQVLTNNKFIGYGALILVVVLQTAFGLLHFEHNLYNFSRAPEAPYSDMNGYGQFLGARLWYQAYWGLFMAALLTLAAAFWVRGVSPSLRDRIALARSRLRGAPGIVLAAFALAWVGAGSYIFWNTNLLNRYTPSDVAMDEQVRYEKDYRKYKGLAQPRILAVEVDVDLHPESLSVSSKGRYRIVNPHAQPIGEFHITVDPEQRITALEFGGAKLSHDDQRLGYRIYKLDRPMQPGEQRELRFAQSYAQRGFSNEPDNKAIVANGSFFNSAAFPHFGYNENRQLADRNERRKRGVAEVQRMAKLEDRAARGNHYIGGDADWIDFKTTVCTAPDQIALAPGYLKREYRREGRRCFDYAMDQPMLPFYAYLSAKWQVKRVEHGGIPVEVYYDPKHAYNVDRMIDGVKQSLDYFQAQFTPYQHRQVRIIEFPGYARFAQSFANTIPFSESIGFIADLRDTSAIDYVFYVTAHEVAHQWWAHQVIGADLQGSTMLSESLSQYSALMVMEKAYGRAKMRRFLKYELDNYLSERSAERVEELPLYRVENQPYVHYRKGSLVFYRLREELGEAAVNRALKRFLQDKGYQPPPYTTSAELLDYLRAEAKPEQQALITDLFEKITFYDNRVASASSAKRADGKYEVTMQLHAGKVYVDGKGKESPARLDDWIEIGVFARGPSGEEADEKPLLLERRRITEGESTIKVVVDEAPYEVGFDPYNKLIDRVSADNRQRL</sequence>
<reference evidence="3 4" key="1">
    <citation type="journal article" date="2015" name="BMC Genomics">
        <title>Comparative genomics and metabolic profiling of the genus Lysobacter.</title>
        <authorList>
            <person name="de Bruijn I."/>
            <person name="Cheng X."/>
            <person name="de Jager V."/>
            <person name="Exposito R.G."/>
            <person name="Watrous J."/>
            <person name="Patel N."/>
            <person name="Postma J."/>
            <person name="Dorrestein P.C."/>
            <person name="Kobayashi D."/>
            <person name="Raaijmakers J.M."/>
        </authorList>
    </citation>
    <scope>NUCLEOTIDE SEQUENCE [LARGE SCALE GENOMIC DNA]</scope>
    <source>
        <strain evidence="3 4">76</strain>
    </source>
</reference>
<evidence type="ECO:0000259" key="2">
    <source>
        <dbReference type="Pfam" id="PF01433"/>
    </source>
</evidence>